<dbReference type="Pfam" id="PF16215">
    <property type="entry name" value="DUF4876"/>
    <property type="match status" value="1"/>
</dbReference>
<evidence type="ECO:0000256" key="1">
    <source>
        <dbReference type="SAM" id="SignalP"/>
    </source>
</evidence>
<reference evidence="2 3" key="1">
    <citation type="submission" date="2016-01" db="EMBL/GenBank/DDBJ databases">
        <title>Whole genome sequencing of Myroides marinus L41.</title>
        <authorList>
            <person name="Hong K.W."/>
        </authorList>
    </citation>
    <scope>NUCLEOTIDE SEQUENCE [LARGE SCALE GENOMIC DNA]</scope>
    <source>
        <strain evidence="2 3">L41</strain>
    </source>
</reference>
<dbReference type="PROSITE" id="PS51257">
    <property type="entry name" value="PROKAR_LIPOPROTEIN"/>
    <property type="match status" value="1"/>
</dbReference>
<feature type="signal peptide" evidence="1">
    <location>
        <begin position="1"/>
        <end position="20"/>
    </location>
</feature>
<sequence>MKFRHIFLVGLMLTMGVSVSSCLTDDNATSYTQKSTMTMTFKADGIKEFKELSVEFTEVNTGMVTSEKVTGTPYFSVALPIGSYRMSAEGVGILEDGEEVLLGGKNDMLDVTDNVVNLNIQLTVKQFNEDFIFEELFYTGIQTLEGKAYQVGKYFKLVNNTDKVLYADGLLLAQSEYLTTQDNKETPYILDEAFVTKSVMMLPGSGKDYPVEPGDFIVIADNAQNHNLANVPGPDLTKANFEFPITENPKMVQPDNPNVPNAKVIYTSLTYSMFLPHDRGYTGYVIARFPEGETVESWLAGYKFDYSYLTGTGKENKFSRYTIPNKWILDGVNNSMPDKFARLVMGEALDSGFSYCTLSEGDKERYGKSIRRKELGKNEQGRPVFKDTNNSSADFIPRSRMSLLEGINHK</sequence>
<evidence type="ECO:0000313" key="3">
    <source>
        <dbReference type="Proteomes" id="UP000076630"/>
    </source>
</evidence>
<gene>
    <name evidence="2" type="ORF">AV926_12375</name>
</gene>
<dbReference type="OrthoDB" id="1409865at2"/>
<protein>
    <recommendedName>
        <fullName evidence="4">DUF4876 domain-containing protein</fullName>
    </recommendedName>
</protein>
<dbReference type="Proteomes" id="UP000076630">
    <property type="component" value="Unassembled WGS sequence"/>
</dbReference>
<keyword evidence="1" id="KW-0732">Signal</keyword>
<dbReference type="AlphaFoldDB" id="A0A163XPS0"/>
<dbReference type="RefSeq" id="WP_038984520.1">
    <property type="nucleotide sequence ID" value="NZ_JACAJU010000003.1"/>
</dbReference>
<evidence type="ECO:0000313" key="2">
    <source>
        <dbReference type="EMBL" id="KZE78246.1"/>
    </source>
</evidence>
<name>A0A163XPS0_9FLAO</name>
<comment type="caution">
    <text evidence="2">The sequence shown here is derived from an EMBL/GenBank/DDBJ whole genome shotgun (WGS) entry which is preliminary data.</text>
</comment>
<dbReference type="EMBL" id="LQNU01000065">
    <property type="protein sequence ID" value="KZE78246.1"/>
    <property type="molecule type" value="Genomic_DNA"/>
</dbReference>
<evidence type="ECO:0008006" key="4">
    <source>
        <dbReference type="Google" id="ProtNLM"/>
    </source>
</evidence>
<organism evidence="2 3">
    <name type="scientific">Myroides marinus</name>
    <dbReference type="NCBI Taxonomy" id="703342"/>
    <lineage>
        <taxon>Bacteria</taxon>
        <taxon>Pseudomonadati</taxon>
        <taxon>Bacteroidota</taxon>
        <taxon>Flavobacteriia</taxon>
        <taxon>Flavobacteriales</taxon>
        <taxon>Flavobacteriaceae</taxon>
        <taxon>Myroides</taxon>
    </lineage>
</organism>
<dbReference type="InterPro" id="IPR032627">
    <property type="entry name" value="DUF4876"/>
</dbReference>
<proteinExistence type="predicted"/>
<accession>A0A163XPS0</accession>
<feature type="chain" id="PRO_5007847555" description="DUF4876 domain-containing protein" evidence="1">
    <location>
        <begin position="21"/>
        <end position="410"/>
    </location>
</feature>
<keyword evidence="3" id="KW-1185">Reference proteome</keyword>